<dbReference type="Gene3D" id="1.10.287.70">
    <property type="match status" value="1"/>
</dbReference>
<evidence type="ECO:0000313" key="15">
    <source>
        <dbReference type="Proteomes" id="UP000614216"/>
    </source>
</evidence>
<sequence length="275" mass="30290">MEQNKDTSKQNWRVYLHEVIFEADTYEGKAFDVILLVAILLSVIAVMLESVSEIKAEYGETLYIIEWFFTALFTIEYIARLIVVTKPWRYAISFFGIVDLLSILPTFLSLVLVGAQSLLVIRSIRLLRVFRVFKLARFLGEATQLTSALKASRPKIIVFIGGVFAMTVVLGTAMYLIEGGENGFTSIPKSIYWAVVTLTTVGYGDIAPQTVLGQALATLIMILGYGIIAVPTGIVSAEMSKVKEYHPITTQACPHCGAEGHDSDAAYCKKCGGRL</sequence>
<proteinExistence type="predicted"/>
<dbReference type="SUPFAM" id="SSF81324">
    <property type="entry name" value="Voltage-gated potassium channels"/>
    <property type="match status" value="1"/>
</dbReference>
<evidence type="ECO:0000256" key="12">
    <source>
        <dbReference type="SAM" id="Phobius"/>
    </source>
</evidence>
<dbReference type="InterPro" id="IPR005821">
    <property type="entry name" value="Ion_trans_dom"/>
</dbReference>
<gene>
    <name evidence="14" type="ORF">JMN32_01095</name>
</gene>
<keyword evidence="11" id="KW-0407">Ion channel</keyword>
<evidence type="ECO:0000313" key="14">
    <source>
        <dbReference type="EMBL" id="MBL6444884.1"/>
    </source>
</evidence>
<dbReference type="Gene3D" id="1.20.120.350">
    <property type="entry name" value="Voltage-gated potassium channels. Chain C"/>
    <property type="match status" value="1"/>
</dbReference>
<keyword evidence="3" id="KW-0633">Potassium transport</keyword>
<dbReference type="RefSeq" id="WP_202854425.1">
    <property type="nucleotide sequence ID" value="NZ_JAEUGD010000002.1"/>
</dbReference>
<evidence type="ECO:0000256" key="5">
    <source>
        <dbReference type="ARBA" id="ARBA00022826"/>
    </source>
</evidence>
<dbReference type="PANTHER" id="PTHR11537">
    <property type="entry name" value="VOLTAGE-GATED POTASSIUM CHANNEL"/>
    <property type="match status" value="1"/>
</dbReference>
<evidence type="ECO:0000256" key="4">
    <source>
        <dbReference type="ARBA" id="ARBA00022692"/>
    </source>
</evidence>
<keyword evidence="6" id="KW-0851">Voltage-gated channel</keyword>
<keyword evidence="7" id="KW-0630">Potassium</keyword>
<organism evidence="14 15">
    <name type="scientific">Fulvivirga marina</name>
    <dbReference type="NCBI Taxonomy" id="2494733"/>
    <lineage>
        <taxon>Bacteria</taxon>
        <taxon>Pseudomonadati</taxon>
        <taxon>Bacteroidota</taxon>
        <taxon>Cytophagia</taxon>
        <taxon>Cytophagales</taxon>
        <taxon>Fulvivirgaceae</taxon>
        <taxon>Fulvivirga</taxon>
    </lineage>
</organism>
<dbReference type="PRINTS" id="PR00169">
    <property type="entry name" value="KCHANNEL"/>
</dbReference>
<keyword evidence="9" id="KW-0406">Ion transport</keyword>
<name>A0A937FT30_9BACT</name>
<dbReference type="Proteomes" id="UP000614216">
    <property type="component" value="Unassembled WGS sequence"/>
</dbReference>
<keyword evidence="2" id="KW-0813">Transport</keyword>
<keyword evidence="4 12" id="KW-0812">Transmembrane</keyword>
<evidence type="ECO:0000259" key="13">
    <source>
        <dbReference type="Pfam" id="PF00520"/>
    </source>
</evidence>
<protein>
    <submittedName>
        <fullName evidence="14">Ion transporter</fullName>
    </submittedName>
</protein>
<dbReference type="InterPro" id="IPR027359">
    <property type="entry name" value="Volt_channel_dom_sf"/>
</dbReference>
<keyword evidence="5" id="KW-0631">Potassium channel</keyword>
<dbReference type="GO" id="GO:0008076">
    <property type="term" value="C:voltage-gated potassium channel complex"/>
    <property type="evidence" value="ECO:0007669"/>
    <property type="project" value="InterPro"/>
</dbReference>
<feature type="transmembrane region" description="Helical" evidence="12">
    <location>
        <begin position="33"/>
        <end position="51"/>
    </location>
</feature>
<dbReference type="InterPro" id="IPR028325">
    <property type="entry name" value="VG_K_chnl"/>
</dbReference>
<feature type="transmembrane region" description="Helical" evidence="12">
    <location>
        <begin position="90"/>
        <end position="121"/>
    </location>
</feature>
<comment type="caution">
    <text evidence="14">The sequence shown here is derived from an EMBL/GenBank/DDBJ whole genome shotgun (WGS) entry which is preliminary data.</text>
</comment>
<reference evidence="14" key="1">
    <citation type="submission" date="2021-01" db="EMBL/GenBank/DDBJ databases">
        <title>Fulvivirga kasyanovii gen. nov., sp nov., a novel member of the phylum Bacteroidetes isolated from seawater in a mussel farm.</title>
        <authorList>
            <person name="Zhao L.-H."/>
            <person name="Wang Z.-J."/>
        </authorList>
    </citation>
    <scope>NUCLEOTIDE SEQUENCE</scope>
    <source>
        <strain evidence="14">29W222</strain>
    </source>
</reference>
<keyword evidence="10 12" id="KW-0472">Membrane</keyword>
<dbReference type="Pfam" id="PF00520">
    <property type="entry name" value="Ion_trans"/>
    <property type="match status" value="1"/>
</dbReference>
<dbReference type="GO" id="GO:0001508">
    <property type="term" value="P:action potential"/>
    <property type="evidence" value="ECO:0007669"/>
    <property type="project" value="TreeGrafter"/>
</dbReference>
<keyword evidence="15" id="KW-1185">Reference proteome</keyword>
<feature type="transmembrane region" description="Helical" evidence="12">
    <location>
        <begin position="156"/>
        <end position="177"/>
    </location>
</feature>
<evidence type="ECO:0000256" key="3">
    <source>
        <dbReference type="ARBA" id="ARBA00022538"/>
    </source>
</evidence>
<accession>A0A937FT30</accession>
<evidence type="ECO:0000256" key="9">
    <source>
        <dbReference type="ARBA" id="ARBA00023065"/>
    </source>
</evidence>
<keyword evidence="8 12" id="KW-1133">Transmembrane helix</keyword>
<dbReference type="GO" id="GO:0005249">
    <property type="term" value="F:voltage-gated potassium channel activity"/>
    <property type="evidence" value="ECO:0007669"/>
    <property type="project" value="InterPro"/>
</dbReference>
<dbReference type="AlphaFoldDB" id="A0A937FT30"/>
<feature type="transmembrane region" description="Helical" evidence="12">
    <location>
        <begin position="63"/>
        <end position="84"/>
    </location>
</feature>
<evidence type="ECO:0000256" key="10">
    <source>
        <dbReference type="ARBA" id="ARBA00023136"/>
    </source>
</evidence>
<feature type="domain" description="Ion transport" evidence="13">
    <location>
        <begin position="29"/>
        <end position="244"/>
    </location>
</feature>
<evidence type="ECO:0000256" key="6">
    <source>
        <dbReference type="ARBA" id="ARBA00022882"/>
    </source>
</evidence>
<evidence type="ECO:0000256" key="1">
    <source>
        <dbReference type="ARBA" id="ARBA00004141"/>
    </source>
</evidence>
<evidence type="ECO:0000256" key="7">
    <source>
        <dbReference type="ARBA" id="ARBA00022958"/>
    </source>
</evidence>
<feature type="transmembrane region" description="Helical" evidence="12">
    <location>
        <begin position="211"/>
        <end position="235"/>
    </location>
</feature>
<evidence type="ECO:0000256" key="11">
    <source>
        <dbReference type="ARBA" id="ARBA00023303"/>
    </source>
</evidence>
<dbReference type="PANTHER" id="PTHR11537:SF254">
    <property type="entry name" value="POTASSIUM VOLTAGE-GATED CHANNEL PROTEIN SHAB"/>
    <property type="match status" value="1"/>
</dbReference>
<evidence type="ECO:0000256" key="2">
    <source>
        <dbReference type="ARBA" id="ARBA00022448"/>
    </source>
</evidence>
<comment type="subcellular location">
    <subcellularLocation>
        <location evidence="1">Membrane</location>
        <topology evidence="1">Multi-pass membrane protein</topology>
    </subcellularLocation>
</comment>
<evidence type="ECO:0000256" key="8">
    <source>
        <dbReference type="ARBA" id="ARBA00022989"/>
    </source>
</evidence>
<dbReference type="EMBL" id="JAEUGD010000002">
    <property type="protein sequence ID" value="MBL6444884.1"/>
    <property type="molecule type" value="Genomic_DNA"/>
</dbReference>